<organism evidence="7 8">
    <name type="scientific">Pseudoxanthomonas dokdonensis</name>
    <dbReference type="NCBI Taxonomy" id="344882"/>
    <lineage>
        <taxon>Bacteria</taxon>
        <taxon>Pseudomonadati</taxon>
        <taxon>Pseudomonadota</taxon>
        <taxon>Gammaproteobacteria</taxon>
        <taxon>Lysobacterales</taxon>
        <taxon>Lysobacteraceae</taxon>
        <taxon>Pseudoxanthomonas</taxon>
    </lineage>
</organism>
<dbReference type="Pfam" id="PF13187">
    <property type="entry name" value="Fer4_9"/>
    <property type="match status" value="1"/>
</dbReference>
<keyword evidence="3" id="KW-0677">Repeat</keyword>
<dbReference type="RefSeq" id="WP_057656904.1">
    <property type="nucleotide sequence ID" value="NZ_LDJL01000002.1"/>
</dbReference>
<evidence type="ECO:0000256" key="4">
    <source>
        <dbReference type="ARBA" id="ARBA00023004"/>
    </source>
</evidence>
<keyword evidence="2" id="KW-0479">Metal-binding</keyword>
<evidence type="ECO:0000256" key="2">
    <source>
        <dbReference type="ARBA" id="ARBA00022723"/>
    </source>
</evidence>
<dbReference type="GO" id="GO:0051539">
    <property type="term" value="F:4 iron, 4 sulfur cluster binding"/>
    <property type="evidence" value="ECO:0007669"/>
    <property type="project" value="UniProtKB-KW"/>
</dbReference>
<dbReference type="InterPro" id="IPR004496">
    <property type="entry name" value="NapF"/>
</dbReference>
<feature type="domain" description="4Fe-4S ferredoxin-type" evidence="6">
    <location>
        <begin position="59"/>
        <end position="90"/>
    </location>
</feature>
<gene>
    <name evidence="7" type="ORF">ABB29_01760</name>
</gene>
<dbReference type="AlphaFoldDB" id="A0A0R0D0H0"/>
<dbReference type="PANTHER" id="PTHR24960">
    <property type="entry name" value="PHOTOSYSTEM I IRON-SULFUR CENTER-RELATED"/>
    <property type="match status" value="1"/>
</dbReference>
<feature type="domain" description="4Fe-4S ferredoxin-type" evidence="6">
    <location>
        <begin position="96"/>
        <end position="129"/>
    </location>
</feature>
<dbReference type="PROSITE" id="PS51379">
    <property type="entry name" value="4FE4S_FER_2"/>
    <property type="match status" value="4"/>
</dbReference>
<evidence type="ECO:0000256" key="5">
    <source>
        <dbReference type="ARBA" id="ARBA00023014"/>
    </source>
</evidence>
<accession>A0A0R0D0H0</accession>
<dbReference type="EMBL" id="LDJL01000002">
    <property type="protein sequence ID" value="KRG71524.1"/>
    <property type="molecule type" value="Genomic_DNA"/>
</dbReference>
<dbReference type="InterPro" id="IPR017896">
    <property type="entry name" value="4Fe4S_Fe-S-bd"/>
</dbReference>
<dbReference type="STRING" id="344882.ABB29_01760"/>
<proteinExistence type="predicted"/>
<evidence type="ECO:0000256" key="1">
    <source>
        <dbReference type="ARBA" id="ARBA00022485"/>
    </source>
</evidence>
<dbReference type="SUPFAM" id="SSF54862">
    <property type="entry name" value="4Fe-4S ferredoxins"/>
    <property type="match status" value="1"/>
</dbReference>
<dbReference type="PROSITE" id="PS00198">
    <property type="entry name" value="4FE4S_FER_1"/>
    <property type="match status" value="2"/>
</dbReference>
<dbReference type="InterPro" id="IPR017900">
    <property type="entry name" value="4Fe4S_Fe_S_CS"/>
</dbReference>
<feature type="domain" description="4Fe-4S ferredoxin-type" evidence="6">
    <location>
        <begin position="25"/>
        <end position="58"/>
    </location>
</feature>
<evidence type="ECO:0000256" key="3">
    <source>
        <dbReference type="ARBA" id="ARBA00022737"/>
    </source>
</evidence>
<dbReference type="Gene3D" id="3.30.70.20">
    <property type="match status" value="2"/>
</dbReference>
<protein>
    <recommendedName>
        <fullName evidence="6">4Fe-4S ferredoxin-type domain-containing protein</fullName>
    </recommendedName>
</protein>
<keyword evidence="4" id="KW-0408">Iron</keyword>
<dbReference type="PATRIC" id="fig|344882.3.peg.1550"/>
<dbReference type="GO" id="GO:0046872">
    <property type="term" value="F:metal ion binding"/>
    <property type="evidence" value="ECO:0007669"/>
    <property type="project" value="UniProtKB-KW"/>
</dbReference>
<dbReference type="PANTHER" id="PTHR24960:SF79">
    <property type="entry name" value="PHOTOSYSTEM I IRON-SULFUR CENTER"/>
    <property type="match status" value="1"/>
</dbReference>
<dbReference type="Proteomes" id="UP000052052">
    <property type="component" value="Unassembled WGS sequence"/>
</dbReference>
<keyword evidence="5" id="KW-0411">Iron-sulfur</keyword>
<dbReference type="InterPro" id="IPR050157">
    <property type="entry name" value="PSI_iron-sulfur_center"/>
</dbReference>
<dbReference type="OrthoDB" id="9808559at2"/>
<feature type="domain" description="4Fe-4S ferredoxin-type" evidence="6">
    <location>
        <begin position="132"/>
        <end position="161"/>
    </location>
</feature>
<reference evidence="7 8" key="1">
    <citation type="submission" date="2015-05" db="EMBL/GenBank/DDBJ databases">
        <title>Genome sequencing and analysis of members of genus Stenotrophomonas.</title>
        <authorList>
            <person name="Patil P.P."/>
            <person name="Midha S."/>
            <person name="Patil P.B."/>
        </authorList>
    </citation>
    <scope>NUCLEOTIDE SEQUENCE [LARGE SCALE GENOMIC DNA]</scope>
    <source>
        <strain evidence="7 8">DSM 21858</strain>
    </source>
</reference>
<sequence>MPVARPLSRRQLLFGGQPGTPALRPPWALDERAFLAACTQCRACVERCPQQVLVLHRDGYPRFDPVAGECTFCGDCVDACQSGALQMRNGQPAWQQIAEVGEACLCRSGVVCGSCREICPESALHFERGRIAAPRVDADRCSGCGACVSVCPSAALSVRAQVQEAIA</sequence>
<evidence type="ECO:0000313" key="7">
    <source>
        <dbReference type="EMBL" id="KRG71524.1"/>
    </source>
</evidence>
<keyword evidence="8" id="KW-1185">Reference proteome</keyword>
<comment type="caution">
    <text evidence="7">The sequence shown here is derived from an EMBL/GenBank/DDBJ whole genome shotgun (WGS) entry which is preliminary data.</text>
</comment>
<keyword evidence="1" id="KW-0004">4Fe-4S</keyword>
<evidence type="ECO:0000259" key="6">
    <source>
        <dbReference type="PROSITE" id="PS51379"/>
    </source>
</evidence>
<dbReference type="Pfam" id="PF12838">
    <property type="entry name" value="Fer4_7"/>
    <property type="match status" value="1"/>
</dbReference>
<name>A0A0R0D0H0_9GAMM</name>
<dbReference type="CDD" id="cd10564">
    <property type="entry name" value="NapF_like"/>
    <property type="match status" value="1"/>
</dbReference>
<dbReference type="NCBIfam" id="TIGR00402">
    <property type="entry name" value="napF"/>
    <property type="match status" value="1"/>
</dbReference>
<evidence type="ECO:0000313" key="8">
    <source>
        <dbReference type="Proteomes" id="UP000052052"/>
    </source>
</evidence>